<dbReference type="InterPro" id="IPR007630">
    <property type="entry name" value="RNA_pol_sigma70_r4"/>
</dbReference>
<dbReference type="Gene3D" id="1.20.140.160">
    <property type="match status" value="1"/>
</dbReference>
<comment type="caution">
    <text evidence="2">The sequence shown here is derived from an EMBL/GenBank/DDBJ whole genome shotgun (WGS) entry which is preliminary data.</text>
</comment>
<accession>A0ABQ1NZ60</accession>
<dbReference type="InterPro" id="IPR013324">
    <property type="entry name" value="RNA_pol_sigma_r3/r4-like"/>
</dbReference>
<sequence length="147" mass="17602">MYEWLSKYQEWEQKIAVLDWELGTYKNELKRWKDSNDLGKYSLVKESKASKLEDIIESLEYDLALNMNNLYDLKKVIHSFRGIEQHIIRMKYVEGLTLKEIASELGYTYDHIRRKHSKILGKVEFKEKYVILRSKSHKEATDPIEKT</sequence>
<dbReference type="SUPFAM" id="SSF88659">
    <property type="entry name" value="Sigma3 and sigma4 domains of RNA polymerase sigma factors"/>
    <property type="match status" value="1"/>
</dbReference>
<evidence type="ECO:0000313" key="3">
    <source>
        <dbReference type="Proteomes" id="UP000630615"/>
    </source>
</evidence>
<dbReference type="RefSeq" id="WP_088269555.1">
    <property type="nucleotide sequence ID" value="NZ_BMKI01000002.1"/>
</dbReference>
<dbReference type="Pfam" id="PF04545">
    <property type="entry name" value="Sigma70_r4"/>
    <property type="match status" value="1"/>
</dbReference>
<protein>
    <recommendedName>
        <fullName evidence="1">RNA polymerase sigma-70 region 4 domain-containing protein</fullName>
    </recommendedName>
</protein>
<dbReference type="EMBL" id="BMKI01000002">
    <property type="protein sequence ID" value="GGC87930.1"/>
    <property type="molecule type" value="Genomic_DNA"/>
</dbReference>
<proteinExistence type="predicted"/>
<dbReference type="Proteomes" id="UP000630615">
    <property type="component" value="Unassembled WGS sequence"/>
</dbReference>
<evidence type="ECO:0000259" key="1">
    <source>
        <dbReference type="Pfam" id="PF04545"/>
    </source>
</evidence>
<name>A0ABQ1NZ60_9ENTE</name>
<organism evidence="2 3">
    <name type="scientific">Enterococcus wangshanyuanii</name>
    <dbReference type="NCBI Taxonomy" id="2005703"/>
    <lineage>
        <taxon>Bacteria</taxon>
        <taxon>Bacillati</taxon>
        <taxon>Bacillota</taxon>
        <taxon>Bacilli</taxon>
        <taxon>Lactobacillales</taxon>
        <taxon>Enterococcaceae</taxon>
        <taxon>Enterococcus</taxon>
    </lineage>
</organism>
<reference evidence="3" key="1">
    <citation type="journal article" date="2019" name="Int. J. Syst. Evol. Microbiol.">
        <title>The Global Catalogue of Microorganisms (GCM) 10K type strain sequencing project: providing services to taxonomists for standard genome sequencing and annotation.</title>
        <authorList>
            <consortium name="The Broad Institute Genomics Platform"/>
            <consortium name="The Broad Institute Genome Sequencing Center for Infectious Disease"/>
            <person name="Wu L."/>
            <person name="Ma J."/>
        </authorList>
    </citation>
    <scope>NUCLEOTIDE SEQUENCE [LARGE SCALE GENOMIC DNA]</scope>
    <source>
        <strain evidence="3">CGMCC 1.15942</strain>
    </source>
</reference>
<feature type="domain" description="RNA polymerase sigma-70 region 4" evidence="1">
    <location>
        <begin position="84"/>
        <end position="123"/>
    </location>
</feature>
<gene>
    <name evidence="2" type="ORF">GCM10011573_16970</name>
</gene>
<keyword evidence="3" id="KW-1185">Reference proteome</keyword>
<evidence type="ECO:0000313" key="2">
    <source>
        <dbReference type="EMBL" id="GGC87930.1"/>
    </source>
</evidence>